<dbReference type="RefSeq" id="WP_100256685.1">
    <property type="nucleotide sequence ID" value="NZ_CP011797.1"/>
</dbReference>
<dbReference type="AlphaFoldDB" id="A0A2K8KQL0"/>
<dbReference type="Proteomes" id="UP000229757">
    <property type="component" value="Chromosome"/>
</dbReference>
<dbReference type="EMBL" id="CP011797">
    <property type="protein sequence ID" value="ATX76339.1"/>
    <property type="molecule type" value="Genomic_DNA"/>
</dbReference>
<organism evidence="1 2">
    <name type="scientific">Reinekea forsetii</name>
    <dbReference type="NCBI Taxonomy" id="1336806"/>
    <lineage>
        <taxon>Bacteria</taxon>
        <taxon>Pseudomonadati</taxon>
        <taxon>Pseudomonadota</taxon>
        <taxon>Gammaproteobacteria</taxon>
        <taxon>Oceanospirillales</taxon>
        <taxon>Saccharospirillaceae</taxon>
        <taxon>Reinekea</taxon>
    </lineage>
</organism>
<gene>
    <name evidence="1" type="ORF">REIFOR_01193</name>
</gene>
<name>A0A2K8KQL0_9GAMM</name>
<accession>A0A2K8KQL0</accession>
<dbReference type="OrthoDB" id="6196215at2"/>
<proteinExistence type="predicted"/>
<reference evidence="1 2" key="1">
    <citation type="journal article" date="2017" name="Environ. Microbiol.">
        <title>Genomic and physiological analyses of 'Reinekea forsetii' reveal a versatile opportunistic lifestyle during spring algae blooms.</title>
        <authorList>
            <person name="Avci B."/>
            <person name="Hahnke R.L."/>
            <person name="Chafee M."/>
            <person name="Fischer T."/>
            <person name="Gruber-Vodicka H."/>
            <person name="Tegetmeyer H.E."/>
            <person name="Harder J."/>
            <person name="Fuchs B.M."/>
            <person name="Amann R.I."/>
            <person name="Teeling H."/>
        </authorList>
    </citation>
    <scope>NUCLEOTIDE SEQUENCE [LARGE SCALE GENOMIC DNA]</scope>
    <source>
        <strain evidence="1 2">Hel1_31_D35</strain>
    </source>
</reference>
<keyword evidence="2" id="KW-1185">Reference proteome</keyword>
<dbReference type="KEGG" id="rfo:REIFOR_01193"/>
<sequence>MADHSSQQTLLEDLEAIRNSLDKGPEAQSIIPTLEDIVGQRAPTSVNLKNPFLSSNSLSELLRIRNDAESVAAQELSELKPLWARAEMTDSQSLADWKLTSAPGLELEAESKLEAGLELESEPKLEPLLELEVMPDPNLIIGQMEQLLASWIEDSVTEHMVRFESELRSRLQQDFDQLITHWYQEQGLELPANVRTRLSLEQPTEAASKPSIDDAGFVP</sequence>
<protein>
    <submittedName>
        <fullName evidence="1">Uncharacterized protein</fullName>
    </submittedName>
</protein>
<evidence type="ECO:0000313" key="1">
    <source>
        <dbReference type="EMBL" id="ATX76339.1"/>
    </source>
</evidence>
<evidence type="ECO:0000313" key="2">
    <source>
        <dbReference type="Proteomes" id="UP000229757"/>
    </source>
</evidence>